<protein>
    <recommendedName>
        <fullName evidence="6 14">Glycerol-3-phosphate acyltransferase</fullName>
        <shortName evidence="14">GPAT</shortName>
        <ecNumber evidence="5 14">2.3.1.15</ecNumber>
    </recommendedName>
</protein>
<sequence length="822" mass="93388">MRVFQGVYSLILTFLRKILFLWVRTDVSGNDPETLGIDPDKPVCYVLQYASLSSRLVLEQEVLNAGLPGAASSLPVKNGPNHSFFFLYGRSGGRLRRRRTPAQTSEFRALVHHGLEHPDQEVQIVPVSLFWGRSPDKEKSLVKLVLSDSWSVAGRLQKLLIILLHGRSTYVQFNAPLSLQQVVSEYRHSQERANRKLARILRTHFRRVRQAVLGPDLSHRRTLVGGLIRTPAVKEAIRETAVEQDMKPEKVRIKAYKYADEIAASMSIVTIRFLEVVLAWLWNRIYKGIAVNNIRVAKEAAQDNAVVYVPCHRSHIDYLLLSYVLYKNGLMPPHIAAGINLNMPIVGPILRRGGAFFMRRSFKDNPLYATVFNEYMHVMFSRGYSVEYFVEGGRSRTGRMLQPRPGMLSMTVRSFLRDHRKPIVFVPVYFGYEKVMEGRSYLGELRGKKKEKENIFTLAKTVRKLSNSFGQVAVNFGDPIPLAKVLDEVHPDWRQEAYDAEYRPHWLNDAVSELSDRVASHINASVAVNPIGLTATALLGAERLAMDEVQLTRLMDQYADLLRAYPYADTVTLPEGNGQDWVAYCENMGLITRKPQKLGDIIALEGSNAILMTYYRNNIQHLFALPSLIASLFENKQSLNRDKIEFLAGVAYPYLKSELFLRYHTDEIADVINRWVDVLVDKGLLFEEANGQISRPEEGTDAMLRLRVLSRFIIQTLERYHIAIGVLRRYGSGKVTAEELEDQCTLLAERMSILFGLNAPEFFDKTLFRNFISSLQSNDVVTKNENGLLCYSDALDEVAEDARLVLSVEKRQAIQQVTMLGA</sequence>
<dbReference type="InterPro" id="IPR028354">
    <property type="entry name" value="GPAT_PlsB"/>
</dbReference>
<keyword evidence="17" id="KW-1185">Reference proteome</keyword>
<feature type="domain" description="Phospholipid/glycerol acyltransferase" evidence="15">
    <location>
        <begin position="306"/>
        <end position="433"/>
    </location>
</feature>
<dbReference type="EC" id="2.3.1.15" evidence="5 14"/>
<dbReference type="NCBIfam" id="NF003441">
    <property type="entry name" value="PRK04974.1"/>
    <property type="match status" value="1"/>
</dbReference>
<dbReference type="InterPro" id="IPR002123">
    <property type="entry name" value="Plipid/glycerol_acylTrfase"/>
</dbReference>
<keyword evidence="14" id="KW-0443">Lipid metabolism</keyword>
<dbReference type="InterPro" id="IPR022284">
    <property type="entry name" value="GPAT/DHAPAT"/>
</dbReference>
<evidence type="ECO:0000256" key="1">
    <source>
        <dbReference type="ARBA" id="ARBA00004413"/>
    </source>
</evidence>
<dbReference type="PIRSF" id="PIRSF500064">
    <property type="entry name" value="GPAT"/>
    <property type="match status" value="1"/>
</dbReference>
<dbReference type="Pfam" id="PF01553">
    <property type="entry name" value="Acyltransferase"/>
    <property type="match status" value="1"/>
</dbReference>
<evidence type="ECO:0000256" key="9">
    <source>
        <dbReference type="ARBA" id="ARBA00023136"/>
    </source>
</evidence>
<evidence type="ECO:0000313" key="16">
    <source>
        <dbReference type="EMBL" id="TGN41067.1"/>
    </source>
</evidence>
<dbReference type="InterPro" id="IPR041728">
    <property type="entry name" value="GPAT/DHAPAT_LPLAT"/>
</dbReference>
<dbReference type="InterPro" id="IPR045520">
    <property type="entry name" value="GPAT/DHAPAT_C"/>
</dbReference>
<evidence type="ECO:0000256" key="6">
    <source>
        <dbReference type="ARBA" id="ARBA00013432"/>
    </source>
</evidence>
<dbReference type="UniPathway" id="UPA00557">
    <property type="reaction ID" value="UER00612"/>
</dbReference>
<name>A0A4Z1BM03_9GAMM</name>
<dbReference type="SMART" id="SM00563">
    <property type="entry name" value="PlsC"/>
    <property type="match status" value="1"/>
</dbReference>
<reference evidence="16 17" key="1">
    <citation type="submission" date="2019-04" db="EMBL/GenBank/DDBJ databases">
        <authorList>
            <person name="Park S."/>
            <person name="Yoon J.-H."/>
        </authorList>
    </citation>
    <scope>NUCLEOTIDE SEQUENCE [LARGE SCALE GENOMIC DNA]</scope>
    <source>
        <strain evidence="16 17">HJM-18</strain>
    </source>
</reference>
<evidence type="ECO:0000256" key="14">
    <source>
        <dbReference type="HAMAP-Rule" id="MF_00393"/>
    </source>
</evidence>
<dbReference type="GO" id="GO:0006631">
    <property type="term" value="P:fatty acid metabolic process"/>
    <property type="evidence" value="ECO:0007669"/>
    <property type="project" value="TreeGrafter"/>
</dbReference>
<accession>A0A4Z1BM03</accession>
<comment type="pathway">
    <text evidence="2 14">Phospholipid metabolism; CDP-diacylglycerol biosynthesis; CDP-diacylglycerol from sn-glycerol 3-phosphate: step 1/3.</text>
</comment>
<comment type="pathway">
    <text evidence="3">Lipid metabolism.</text>
</comment>
<dbReference type="NCBIfam" id="TIGR03703">
    <property type="entry name" value="plsB"/>
    <property type="match status" value="1"/>
</dbReference>
<evidence type="ECO:0000256" key="2">
    <source>
        <dbReference type="ARBA" id="ARBA00004765"/>
    </source>
</evidence>
<comment type="caution">
    <text evidence="16">The sequence shown here is derived from an EMBL/GenBank/DDBJ whole genome shotgun (WGS) entry which is preliminary data.</text>
</comment>
<dbReference type="SUPFAM" id="SSF69593">
    <property type="entry name" value="Glycerol-3-phosphate (1)-acyltransferase"/>
    <property type="match status" value="1"/>
</dbReference>
<dbReference type="GO" id="GO:0016024">
    <property type="term" value="P:CDP-diacylglycerol biosynthetic process"/>
    <property type="evidence" value="ECO:0007669"/>
    <property type="project" value="UniProtKB-UniRule"/>
</dbReference>
<dbReference type="AlphaFoldDB" id="A0A4Z1BM03"/>
<evidence type="ECO:0000256" key="7">
    <source>
        <dbReference type="ARBA" id="ARBA00022475"/>
    </source>
</evidence>
<dbReference type="GO" id="GO:0005886">
    <property type="term" value="C:plasma membrane"/>
    <property type="evidence" value="ECO:0007669"/>
    <property type="project" value="UniProtKB-SubCell"/>
</dbReference>
<dbReference type="PANTHER" id="PTHR12563:SF17">
    <property type="entry name" value="DIHYDROXYACETONE PHOSPHATE ACYLTRANSFERASE"/>
    <property type="match status" value="1"/>
</dbReference>
<evidence type="ECO:0000256" key="4">
    <source>
        <dbReference type="ARBA" id="ARBA00007937"/>
    </source>
</evidence>
<dbReference type="GO" id="GO:0004366">
    <property type="term" value="F:glycerol-3-phosphate O-acyltransferase activity"/>
    <property type="evidence" value="ECO:0007669"/>
    <property type="project" value="UniProtKB-UniRule"/>
</dbReference>
<dbReference type="PIRSF" id="PIRSF000437">
    <property type="entry name" value="GPAT_DHAPAT"/>
    <property type="match status" value="1"/>
</dbReference>
<comment type="catalytic activity">
    <reaction evidence="13 14">
        <text>sn-glycerol 3-phosphate + an acyl-CoA = a 1-acyl-sn-glycero-3-phosphate + CoA</text>
        <dbReference type="Rhea" id="RHEA:15325"/>
        <dbReference type="ChEBI" id="CHEBI:57287"/>
        <dbReference type="ChEBI" id="CHEBI:57597"/>
        <dbReference type="ChEBI" id="CHEBI:57970"/>
        <dbReference type="ChEBI" id="CHEBI:58342"/>
        <dbReference type="EC" id="2.3.1.15"/>
    </reaction>
</comment>
<evidence type="ECO:0000256" key="8">
    <source>
        <dbReference type="ARBA" id="ARBA00022679"/>
    </source>
</evidence>
<evidence type="ECO:0000256" key="13">
    <source>
        <dbReference type="ARBA" id="ARBA00048427"/>
    </source>
</evidence>
<keyword evidence="12 14" id="KW-0012">Acyltransferase</keyword>
<dbReference type="Proteomes" id="UP000298325">
    <property type="component" value="Unassembled WGS sequence"/>
</dbReference>
<proteinExistence type="inferred from homology"/>
<comment type="domain">
    <text evidence="14">The HXXXXD motif is essential for acyltransferase activity and may constitute the binding site for the phosphate moiety of the glycerol-3-phosphate.</text>
</comment>
<keyword evidence="14" id="KW-0444">Lipid biosynthesis</keyword>
<dbReference type="HAMAP" id="MF_00393">
    <property type="entry name" value="Glyc3P_acyltrans"/>
    <property type="match status" value="1"/>
</dbReference>
<keyword evidence="8 14" id="KW-0808">Transferase</keyword>
<evidence type="ECO:0000256" key="11">
    <source>
        <dbReference type="ARBA" id="ARBA00023264"/>
    </source>
</evidence>
<evidence type="ECO:0000256" key="3">
    <source>
        <dbReference type="ARBA" id="ARBA00005189"/>
    </source>
</evidence>
<keyword evidence="10 14" id="KW-0594">Phospholipid biosynthesis</keyword>
<dbReference type="EMBL" id="SRPF01000001">
    <property type="protein sequence ID" value="TGN41067.1"/>
    <property type="molecule type" value="Genomic_DNA"/>
</dbReference>
<dbReference type="Pfam" id="PF19277">
    <property type="entry name" value="GPAT_C"/>
    <property type="match status" value="1"/>
</dbReference>
<dbReference type="RefSeq" id="WP_135801454.1">
    <property type="nucleotide sequence ID" value="NZ_SRPF01000001.1"/>
</dbReference>
<keyword evidence="9 14" id="KW-0472">Membrane</keyword>
<gene>
    <name evidence="14 16" type="primary">plsB</name>
    <name evidence="16" type="ORF">E5Q11_00485</name>
</gene>
<comment type="similarity">
    <text evidence="4 14">Belongs to the GPAT/DAPAT family.</text>
</comment>
<dbReference type="CDD" id="cd07993">
    <property type="entry name" value="LPLAT_DHAPAT-like"/>
    <property type="match status" value="1"/>
</dbReference>
<evidence type="ECO:0000259" key="15">
    <source>
        <dbReference type="SMART" id="SM00563"/>
    </source>
</evidence>
<comment type="subcellular location">
    <subcellularLocation>
        <location evidence="1 14">Cell membrane</location>
        <topology evidence="1 14">Peripheral membrane protein</topology>
        <orientation evidence="1 14">Cytoplasmic side</orientation>
    </subcellularLocation>
</comment>
<evidence type="ECO:0000256" key="10">
    <source>
        <dbReference type="ARBA" id="ARBA00023209"/>
    </source>
</evidence>
<evidence type="ECO:0000313" key="17">
    <source>
        <dbReference type="Proteomes" id="UP000298325"/>
    </source>
</evidence>
<evidence type="ECO:0000256" key="5">
    <source>
        <dbReference type="ARBA" id="ARBA00013113"/>
    </source>
</evidence>
<feature type="short sequence motif" description="HXXXXD motif" evidence="14">
    <location>
        <begin position="311"/>
        <end position="316"/>
    </location>
</feature>
<organism evidence="16 17">
    <name type="scientific">Marinobacter confluentis</name>
    <dbReference type="NCBI Taxonomy" id="1697557"/>
    <lineage>
        <taxon>Bacteria</taxon>
        <taxon>Pseudomonadati</taxon>
        <taxon>Pseudomonadota</taxon>
        <taxon>Gammaproteobacteria</taxon>
        <taxon>Pseudomonadales</taxon>
        <taxon>Marinobacteraceae</taxon>
        <taxon>Marinobacter</taxon>
    </lineage>
</organism>
<evidence type="ECO:0000256" key="12">
    <source>
        <dbReference type="ARBA" id="ARBA00023315"/>
    </source>
</evidence>
<dbReference type="OrthoDB" id="335193at2"/>
<dbReference type="PANTHER" id="PTHR12563">
    <property type="entry name" value="GLYCEROL-3-PHOSPHATE ACYLTRANSFERASE"/>
    <property type="match status" value="1"/>
</dbReference>
<keyword evidence="7 14" id="KW-1003">Cell membrane</keyword>
<keyword evidence="11 14" id="KW-1208">Phospholipid metabolism</keyword>